<reference evidence="4 5" key="1">
    <citation type="journal article" date="2014" name="Genome Announc.">
        <title>Draft genome sequences of eight enterohepatic helicobacter species isolated from both laboratory and wild rodents.</title>
        <authorList>
            <person name="Sheh A."/>
            <person name="Shen Z."/>
            <person name="Fox J.G."/>
        </authorList>
    </citation>
    <scope>NUCLEOTIDE SEQUENCE [LARGE SCALE GENOMIC DNA]</scope>
    <source>
        <strain evidence="4 5">MIT 98-6810</strain>
    </source>
</reference>
<gene>
    <name evidence="4" type="ORF">LS75_006885</name>
</gene>
<feature type="repeat" description="ANK" evidence="3">
    <location>
        <begin position="172"/>
        <end position="207"/>
    </location>
</feature>
<keyword evidence="1" id="KW-0677">Repeat</keyword>
<evidence type="ECO:0000313" key="5">
    <source>
        <dbReference type="Proteomes" id="UP000029925"/>
    </source>
</evidence>
<dbReference type="STRING" id="76936.BN2458_PEG0023"/>
<organism evidence="4 5">
    <name type="scientific">Helicobacter typhlonius</name>
    <dbReference type="NCBI Taxonomy" id="76936"/>
    <lineage>
        <taxon>Bacteria</taxon>
        <taxon>Pseudomonadati</taxon>
        <taxon>Campylobacterota</taxon>
        <taxon>Epsilonproteobacteria</taxon>
        <taxon>Campylobacterales</taxon>
        <taxon>Helicobacteraceae</taxon>
        <taxon>Helicobacter</taxon>
    </lineage>
</organism>
<keyword evidence="5" id="KW-1185">Reference proteome</keyword>
<dbReference type="OrthoDB" id="5321035at2"/>
<evidence type="ECO:0000256" key="2">
    <source>
        <dbReference type="ARBA" id="ARBA00023043"/>
    </source>
</evidence>
<dbReference type="AlphaFoldDB" id="A0A4U8RYF1"/>
<name>A0A4U8RYF1_9HELI</name>
<dbReference type="PANTHER" id="PTHR24123:SF33">
    <property type="entry name" value="PROTEIN HOS4"/>
    <property type="match status" value="1"/>
</dbReference>
<evidence type="ECO:0000256" key="1">
    <source>
        <dbReference type="ARBA" id="ARBA00022737"/>
    </source>
</evidence>
<dbReference type="PROSITE" id="PS50088">
    <property type="entry name" value="ANK_REPEAT"/>
    <property type="match status" value="1"/>
</dbReference>
<dbReference type="EMBL" id="JRPF02000007">
    <property type="protein sequence ID" value="TLD78324.1"/>
    <property type="molecule type" value="Genomic_DNA"/>
</dbReference>
<evidence type="ECO:0000256" key="3">
    <source>
        <dbReference type="PROSITE-ProRule" id="PRU00023"/>
    </source>
</evidence>
<dbReference type="RefSeq" id="WP_138091959.1">
    <property type="nucleotide sequence ID" value="NZ_CAOMNX010000007.1"/>
</dbReference>
<protein>
    <submittedName>
        <fullName evidence="4">Ankyrin repeat domain-containing protein</fullName>
    </submittedName>
</protein>
<dbReference type="Gene3D" id="1.25.40.20">
    <property type="entry name" value="Ankyrin repeat-containing domain"/>
    <property type="match status" value="1"/>
</dbReference>
<proteinExistence type="predicted"/>
<dbReference type="SMART" id="SM00248">
    <property type="entry name" value="ANK"/>
    <property type="match status" value="4"/>
</dbReference>
<evidence type="ECO:0000313" key="4">
    <source>
        <dbReference type="EMBL" id="TLD78324.1"/>
    </source>
</evidence>
<dbReference type="InterPro" id="IPR051165">
    <property type="entry name" value="Multifunctional_ANK_Repeat"/>
</dbReference>
<keyword evidence="2 3" id="KW-0040">ANK repeat</keyword>
<dbReference type="GeneID" id="78150407"/>
<dbReference type="InterPro" id="IPR036770">
    <property type="entry name" value="Ankyrin_rpt-contain_sf"/>
</dbReference>
<dbReference type="SUPFAM" id="SSF48403">
    <property type="entry name" value="Ankyrin repeat"/>
    <property type="match status" value="1"/>
</dbReference>
<comment type="caution">
    <text evidence="4">The sequence shown here is derived from an EMBL/GenBank/DDBJ whole genome shotgun (WGS) entry which is preliminary data.</text>
</comment>
<dbReference type="PANTHER" id="PTHR24123">
    <property type="entry name" value="ANKYRIN REPEAT-CONTAINING"/>
    <property type="match status" value="1"/>
</dbReference>
<accession>A0A4U8RYF1</accession>
<dbReference type="Proteomes" id="UP000029925">
    <property type="component" value="Unassembled WGS sequence"/>
</dbReference>
<dbReference type="InterPro" id="IPR002110">
    <property type="entry name" value="Ankyrin_rpt"/>
</dbReference>
<sequence>MMPLEEIKSLSHKDKDDLQNELWEIIKANDLSKLKQFLQYYDAQRFFYDPNFDDEEEPIFNAAITLRNACLVCDRTKDFQILEFLLQYGLKANDNDGWGNALQYYVDVGGQDSQIISFLLEREAEFEDYGRDGWNFLHRCAANQEIEKIQIACKYGANIDTRTQVQIGKHKISQTPLMILLLSSSSPKIQAIKALIALGADVNAVDNQKSVLDMALNQKEKESLKQAGAKSYKELCAL</sequence>